<gene>
    <name evidence="1" type="ORF">LCGC14_2251520</name>
</gene>
<reference evidence="1" key="1">
    <citation type="journal article" date="2015" name="Nature">
        <title>Complex archaea that bridge the gap between prokaryotes and eukaryotes.</title>
        <authorList>
            <person name="Spang A."/>
            <person name="Saw J.H."/>
            <person name="Jorgensen S.L."/>
            <person name="Zaremba-Niedzwiedzka K."/>
            <person name="Martijn J."/>
            <person name="Lind A.E."/>
            <person name="van Eijk R."/>
            <person name="Schleper C."/>
            <person name="Guy L."/>
            <person name="Ettema T.J."/>
        </authorList>
    </citation>
    <scope>NUCLEOTIDE SEQUENCE</scope>
</reference>
<evidence type="ECO:0000313" key="1">
    <source>
        <dbReference type="EMBL" id="KKL55827.1"/>
    </source>
</evidence>
<sequence>MANTGHDWGAFAFVQESASDWDGDLLADDATDISDAITVDTKSAIMIGFAIAEDNTGAVVANSVTIAILGTFDDTTYEDAPGLAGAQVGNPFKFQITPVQNDTVYGQFSIDPRDYNKFKIAVVNESGQELAVSFKIKTADVPVAA</sequence>
<dbReference type="EMBL" id="LAZR01030699">
    <property type="protein sequence ID" value="KKL55827.1"/>
    <property type="molecule type" value="Genomic_DNA"/>
</dbReference>
<name>A0A0F9FXH0_9ZZZZ</name>
<protein>
    <submittedName>
        <fullName evidence="1">Uncharacterized protein</fullName>
    </submittedName>
</protein>
<accession>A0A0F9FXH0</accession>
<comment type="caution">
    <text evidence="1">The sequence shown here is derived from an EMBL/GenBank/DDBJ whole genome shotgun (WGS) entry which is preliminary data.</text>
</comment>
<proteinExistence type="predicted"/>
<dbReference type="AlphaFoldDB" id="A0A0F9FXH0"/>
<organism evidence="1">
    <name type="scientific">marine sediment metagenome</name>
    <dbReference type="NCBI Taxonomy" id="412755"/>
    <lineage>
        <taxon>unclassified sequences</taxon>
        <taxon>metagenomes</taxon>
        <taxon>ecological metagenomes</taxon>
    </lineage>
</organism>